<reference evidence="2 3" key="1">
    <citation type="submission" date="2013-11" db="EMBL/GenBank/DDBJ databases">
        <title>The Genome Sequence of Phytophthora parasitica CJ05E6.</title>
        <authorList>
            <consortium name="The Broad Institute Genomics Platform"/>
            <person name="Russ C."/>
            <person name="Tyler B."/>
            <person name="Panabieres F."/>
            <person name="Shan W."/>
            <person name="Tripathy S."/>
            <person name="Grunwald N."/>
            <person name="Machado M."/>
            <person name="Johnson C.S."/>
            <person name="Arredondo F."/>
            <person name="Hong C."/>
            <person name="Coffey M."/>
            <person name="Young S.K."/>
            <person name="Zeng Q."/>
            <person name="Gargeya S."/>
            <person name="Fitzgerald M."/>
            <person name="Abouelleil A."/>
            <person name="Alvarado L."/>
            <person name="Chapman S.B."/>
            <person name="Gainer-Dewar J."/>
            <person name="Goldberg J."/>
            <person name="Griggs A."/>
            <person name="Gujja S."/>
            <person name="Hansen M."/>
            <person name="Howarth C."/>
            <person name="Imamovic A."/>
            <person name="Ireland A."/>
            <person name="Larimer J."/>
            <person name="McCowan C."/>
            <person name="Murphy C."/>
            <person name="Pearson M."/>
            <person name="Poon T.W."/>
            <person name="Priest M."/>
            <person name="Roberts A."/>
            <person name="Saif S."/>
            <person name="Shea T."/>
            <person name="Sykes S."/>
            <person name="Wortman J."/>
            <person name="Nusbaum C."/>
            <person name="Birren B."/>
        </authorList>
    </citation>
    <scope>NUCLEOTIDE SEQUENCE [LARGE SCALE GENOMIC DNA]</scope>
    <source>
        <strain evidence="2 3">CJ05E6</strain>
    </source>
</reference>
<feature type="compositionally biased region" description="Low complexity" evidence="1">
    <location>
        <begin position="127"/>
        <end position="159"/>
    </location>
</feature>
<feature type="compositionally biased region" description="Basic residues" evidence="1">
    <location>
        <begin position="166"/>
        <end position="175"/>
    </location>
</feature>
<sequence length="175" mass="18275">MWIKPPGESDGECPTGGTSAGSFYLEGFTLLWDQSYFVSEQGMPKIGDGPSTPAPTKYEPNSSADDENQSAPDQTTSMPTHAPTTDNSNWNQEQTVGTVAPADTTSTEASSTPETVAPSTTAPVMETTTAPSYSTTPATTAPSTTASTGQTESTTQSNTIPPRSACKAKKRLRSL</sequence>
<name>W2JW45_PHYNI</name>
<feature type="compositionally biased region" description="Polar residues" evidence="1">
    <location>
        <begin position="59"/>
        <end position="97"/>
    </location>
</feature>
<evidence type="ECO:0000313" key="3">
    <source>
        <dbReference type="Proteomes" id="UP000053864"/>
    </source>
</evidence>
<proteinExistence type="predicted"/>
<dbReference type="GO" id="GO:0030245">
    <property type="term" value="P:cellulose catabolic process"/>
    <property type="evidence" value="ECO:0007669"/>
    <property type="project" value="InterPro"/>
</dbReference>
<organism evidence="2 3">
    <name type="scientific">Phytophthora nicotianae</name>
    <name type="common">Potato buckeye rot agent</name>
    <name type="synonym">Phytophthora parasitica</name>
    <dbReference type="NCBI Taxonomy" id="4792"/>
    <lineage>
        <taxon>Eukaryota</taxon>
        <taxon>Sar</taxon>
        <taxon>Stramenopiles</taxon>
        <taxon>Oomycota</taxon>
        <taxon>Peronosporomycetes</taxon>
        <taxon>Peronosporales</taxon>
        <taxon>Peronosporaceae</taxon>
        <taxon>Phytophthora</taxon>
    </lineage>
</organism>
<feature type="region of interest" description="Disordered" evidence="1">
    <location>
        <begin position="1"/>
        <end position="22"/>
    </location>
</feature>
<dbReference type="Proteomes" id="UP000053864">
    <property type="component" value="Unassembled WGS sequence"/>
</dbReference>
<feature type="region of interest" description="Disordered" evidence="1">
    <location>
        <begin position="41"/>
        <end position="175"/>
    </location>
</feature>
<evidence type="ECO:0000256" key="1">
    <source>
        <dbReference type="SAM" id="MobiDB-lite"/>
    </source>
</evidence>
<dbReference type="InterPro" id="IPR036434">
    <property type="entry name" value="Beta_cellobiohydrolase_sf"/>
</dbReference>
<dbReference type="Gene3D" id="3.20.20.40">
    <property type="entry name" value="1, 4-beta cellobiohydrolase"/>
    <property type="match status" value="1"/>
</dbReference>
<gene>
    <name evidence="2" type="ORF">L916_00155</name>
</gene>
<dbReference type="SUPFAM" id="SSF51989">
    <property type="entry name" value="Glycosyl hydrolases family 6, cellulases"/>
    <property type="match status" value="1"/>
</dbReference>
<evidence type="ECO:0000313" key="2">
    <source>
        <dbReference type="EMBL" id="ETL50634.1"/>
    </source>
</evidence>
<dbReference type="EMBL" id="KI670320">
    <property type="protein sequence ID" value="ETL50634.1"/>
    <property type="molecule type" value="Genomic_DNA"/>
</dbReference>
<accession>W2JW45</accession>
<protein>
    <submittedName>
        <fullName evidence="2">Uncharacterized protein</fullName>
    </submittedName>
</protein>
<dbReference type="VEuPathDB" id="FungiDB:PPTG_00140"/>
<feature type="compositionally biased region" description="Low complexity" evidence="1">
    <location>
        <begin position="100"/>
        <end position="115"/>
    </location>
</feature>
<dbReference type="GO" id="GO:0004553">
    <property type="term" value="F:hydrolase activity, hydrolyzing O-glycosyl compounds"/>
    <property type="evidence" value="ECO:0007669"/>
    <property type="project" value="InterPro"/>
</dbReference>
<dbReference type="AlphaFoldDB" id="W2JW45"/>